<dbReference type="eggNOG" id="KOG2116">
    <property type="taxonomic scope" value="Eukaryota"/>
</dbReference>
<evidence type="ECO:0000313" key="3">
    <source>
        <dbReference type="EMBL" id="EEC50956.1"/>
    </source>
</evidence>
<name>B7FTF0_PHATC</name>
<dbReference type="PANTHER" id="PTHR12181">
    <property type="entry name" value="LIPIN"/>
    <property type="match status" value="1"/>
</dbReference>
<dbReference type="InParanoid" id="B7FTF0"/>
<dbReference type="EMBL" id="CM000606">
    <property type="protein sequence ID" value="EEC50956.1"/>
    <property type="molecule type" value="Genomic_DNA"/>
</dbReference>
<dbReference type="KEGG" id="pti:PHATRDRAFT_43773"/>
<dbReference type="InterPro" id="IPR013209">
    <property type="entry name" value="LNS2"/>
</dbReference>
<accession>B7FTF0</accession>
<dbReference type="AlphaFoldDB" id="B7FTF0"/>
<dbReference type="PANTHER" id="PTHR12181:SF12">
    <property type="entry name" value="PHOSPHATIDATE PHOSPHATASE"/>
    <property type="match status" value="1"/>
</dbReference>
<dbReference type="InterPro" id="IPR036412">
    <property type="entry name" value="HAD-like_sf"/>
</dbReference>
<protein>
    <recommendedName>
        <fullName evidence="2">LNS2/PITP domain-containing protein</fullName>
    </recommendedName>
</protein>
<reference evidence="3 4" key="1">
    <citation type="journal article" date="2008" name="Nature">
        <title>The Phaeodactylum genome reveals the evolutionary history of diatom genomes.</title>
        <authorList>
            <person name="Bowler C."/>
            <person name="Allen A.E."/>
            <person name="Badger J.H."/>
            <person name="Grimwood J."/>
            <person name="Jabbari K."/>
            <person name="Kuo A."/>
            <person name="Maheswari U."/>
            <person name="Martens C."/>
            <person name="Maumus F."/>
            <person name="Otillar R.P."/>
            <person name="Rayko E."/>
            <person name="Salamov A."/>
            <person name="Vandepoele K."/>
            <person name="Beszteri B."/>
            <person name="Gruber A."/>
            <person name="Heijde M."/>
            <person name="Katinka M."/>
            <person name="Mock T."/>
            <person name="Valentin K."/>
            <person name="Verret F."/>
            <person name="Berges J.A."/>
            <person name="Brownlee C."/>
            <person name="Cadoret J.P."/>
            <person name="Chiovitti A."/>
            <person name="Choi C.J."/>
            <person name="Coesel S."/>
            <person name="De Martino A."/>
            <person name="Detter J.C."/>
            <person name="Durkin C."/>
            <person name="Falciatore A."/>
            <person name="Fournet J."/>
            <person name="Haruta M."/>
            <person name="Huysman M.J."/>
            <person name="Jenkins B.D."/>
            <person name="Jiroutova K."/>
            <person name="Jorgensen R.E."/>
            <person name="Joubert Y."/>
            <person name="Kaplan A."/>
            <person name="Kroger N."/>
            <person name="Kroth P.G."/>
            <person name="La Roche J."/>
            <person name="Lindquist E."/>
            <person name="Lommer M."/>
            <person name="Martin-Jezequel V."/>
            <person name="Lopez P.J."/>
            <person name="Lucas S."/>
            <person name="Mangogna M."/>
            <person name="McGinnis K."/>
            <person name="Medlin L.K."/>
            <person name="Montsant A."/>
            <person name="Oudot-Le Secq M.P."/>
            <person name="Napoli C."/>
            <person name="Obornik M."/>
            <person name="Parker M.S."/>
            <person name="Petit J.L."/>
            <person name="Porcel B.M."/>
            <person name="Poulsen N."/>
            <person name="Robison M."/>
            <person name="Rychlewski L."/>
            <person name="Rynearson T.A."/>
            <person name="Schmutz J."/>
            <person name="Shapiro H."/>
            <person name="Siaut M."/>
            <person name="Stanley M."/>
            <person name="Sussman M.R."/>
            <person name="Taylor A.R."/>
            <person name="Vardi A."/>
            <person name="von Dassow P."/>
            <person name="Vyverman W."/>
            <person name="Willis A."/>
            <person name="Wyrwicz L.S."/>
            <person name="Rokhsar D.S."/>
            <person name="Weissenbach J."/>
            <person name="Armbrust E.V."/>
            <person name="Green B.R."/>
            <person name="Van de Peer Y."/>
            <person name="Grigoriev I.V."/>
        </authorList>
    </citation>
    <scope>NUCLEOTIDE SEQUENCE [LARGE SCALE GENOMIC DNA]</scope>
    <source>
        <strain evidence="3 4">CCAP 1055/1</strain>
    </source>
</reference>
<organism evidence="3 4">
    <name type="scientific">Phaeodactylum tricornutum (strain CCAP 1055/1)</name>
    <dbReference type="NCBI Taxonomy" id="556484"/>
    <lineage>
        <taxon>Eukaryota</taxon>
        <taxon>Sar</taxon>
        <taxon>Stramenopiles</taxon>
        <taxon>Ochrophyta</taxon>
        <taxon>Bacillariophyta</taxon>
        <taxon>Bacillariophyceae</taxon>
        <taxon>Bacillariophycidae</taxon>
        <taxon>Naviculales</taxon>
        <taxon>Phaeodactylaceae</taxon>
        <taxon>Phaeodactylum</taxon>
    </lineage>
</organism>
<dbReference type="Pfam" id="PF08235">
    <property type="entry name" value="LNS2"/>
    <property type="match status" value="1"/>
</dbReference>
<dbReference type="HOGENOM" id="CLU_693493_0_0_1"/>
<sequence length="398" mass="44186">MVREADEEEAMLPNGVADRRTSSSPSICFPPCGRSSLLIGNAFDLIVVQNEHEFAAGDAIFWFGVKFLKIGACDSGGSRIVLEVAQGKRSAVRFPIVHQKIQEPEPPLEYHPSDGAIVAKNRKTRLSTNAARTEHDPTALSQLANLLESGVNSARYLLLDGDDYVLGVAPVNVFLWSTRDRLLVVDIDGTITRSNLRGVIDTILTEQYTYCHDGVCQFLSSIENVRMLYLTSRPIGIANTTRKFLSQLRQAQSHQLPGGPLLGFTGSMAKVLLMELVSKSVHEFKREALTTNVVRPFLQLGVRNVFLAGFGNSLMDMQAYHGAGMQMHQIYLVDKRSRIYCLDCKANREPLRNQDYMHARGTLFEGYQDSKLMAHILGQALIETFDTKPKLAASLKIV</sequence>
<evidence type="ECO:0000256" key="1">
    <source>
        <dbReference type="SAM" id="MobiDB-lite"/>
    </source>
</evidence>
<dbReference type="OrthoDB" id="4567at2759"/>
<dbReference type="STRING" id="556484.B7FTF0"/>
<dbReference type="InterPro" id="IPR026058">
    <property type="entry name" value="LIPIN"/>
</dbReference>
<dbReference type="SMART" id="SM00775">
    <property type="entry name" value="LNS2"/>
    <property type="match status" value="1"/>
</dbReference>
<dbReference type="Proteomes" id="UP000000759">
    <property type="component" value="Chromosome 2"/>
</dbReference>
<evidence type="ECO:0000259" key="2">
    <source>
        <dbReference type="SMART" id="SM00775"/>
    </source>
</evidence>
<feature type="compositionally biased region" description="Acidic residues" evidence="1">
    <location>
        <begin position="1"/>
        <end position="10"/>
    </location>
</feature>
<evidence type="ECO:0000313" key="4">
    <source>
        <dbReference type="Proteomes" id="UP000000759"/>
    </source>
</evidence>
<reference evidence="4" key="2">
    <citation type="submission" date="2008-08" db="EMBL/GenBank/DDBJ databases">
        <authorList>
            <consortium name="Diatom Consortium"/>
            <person name="Grigoriev I."/>
            <person name="Grimwood J."/>
            <person name="Kuo A."/>
            <person name="Otillar R.P."/>
            <person name="Salamov A."/>
            <person name="Detter J.C."/>
            <person name="Lindquist E."/>
            <person name="Shapiro H."/>
            <person name="Lucas S."/>
            <person name="Glavina del Rio T."/>
            <person name="Pitluck S."/>
            <person name="Rokhsar D."/>
            <person name="Bowler C."/>
        </authorList>
    </citation>
    <scope>GENOME REANNOTATION</scope>
    <source>
        <strain evidence="4">CCAP 1055/1</strain>
    </source>
</reference>
<proteinExistence type="predicted"/>
<feature type="region of interest" description="Disordered" evidence="1">
    <location>
        <begin position="1"/>
        <end position="24"/>
    </location>
</feature>
<feature type="domain" description="LNS2/PITP" evidence="2">
    <location>
        <begin position="183"/>
        <end position="342"/>
    </location>
</feature>
<dbReference type="SUPFAM" id="SSF56784">
    <property type="entry name" value="HAD-like"/>
    <property type="match status" value="1"/>
</dbReference>
<dbReference type="GeneID" id="7197048"/>
<keyword evidence="4" id="KW-1185">Reference proteome</keyword>
<dbReference type="RefSeq" id="XP_002178142.1">
    <property type="nucleotide sequence ID" value="XM_002178106.1"/>
</dbReference>
<dbReference type="PaxDb" id="2850-Phatr43773"/>
<dbReference type="GO" id="GO:0008195">
    <property type="term" value="F:phosphatidate phosphatase activity"/>
    <property type="evidence" value="ECO:0007669"/>
    <property type="project" value="TreeGrafter"/>
</dbReference>
<gene>
    <name evidence="3" type="ORF">PHATRDRAFT_43773</name>
</gene>
<dbReference type="InterPro" id="IPR031315">
    <property type="entry name" value="LNS2/PITP"/>
</dbReference>